<accession>A0A1I0B6E0</accession>
<reference evidence="2 3" key="1">
    <citation type="submission" date="2016-10" db="EMBL/GenBank/DDBJ databases">
        <authorList>
            <person name="de Groot N.N."/>
        </authorList>
    </citation>
    <scope>NUCLEOTIDE SEQUENCE [LARGE SCALE GENOMIC DNA]</scope>
    <source>
        <strain evidence="2 3">DSM 1801</strain>
    </source>
</reference>
<name>A0A1I0B6E0_9FIRM</name>
<dbReference type="STRING" id="29364.SAMN04487772_106163"/>
<organism evidence="2 3">
    <name type="scientific">[Clostridium] polysaccharolyticum</name>
    <dbReference type="NCBI Taxonomy" id="29364"/>
    <lineage>
        <taxon>Bacteria</taxon>
        <taxon>Bacillati</taxon>
        <taxon>Bacillota</taxon>
        <taxon>Clostridia</taxon>
        <taxon>Lachnospirales</taxon>
        <taxon>Lachnospiraceae</taxon>
    </lineage>
</organism>
<dbReference type="Proteomes" id="UP000199800">
    <property type="component" value="Unassembled WGS sequence"/>
</dbReference>
<feature type="transmembrane region" description="Helical" evidence="1">
    <location>
        <begin position="55"/>
        <end position="76"/>
    </location>
</feature>
<keyword evidence="1" id="KW-0472">Membrane</keyword>
<dbReference type="EMBL" id="FOHN01000006">
    <property type="protein sequence ID" value="SET01598.1"/>
    <property type="molecule type" value="Genomic_DNA"/>
</dbReference>
<evidence type="ECO:0000313" key="3">
    <source>
        <dbReference type="Proteomes" id="UP000199800"/>
    </source>
</evidence>
<sequence>MKDKRYLNEEDLMQLIADVEEKHMVQAPFYLKQEILHKVRVKSDKDRERALKRYFFRYSFQVALATAAAILVLIFVPVELRKKPQSVESVSCHANAVACKLRQMSSNIAESLTQLSNLVLIKEEQKYEKNEEE</sequence>
<gene>
    <name evidence="2" type="ORF">SAMN04487772_106163</name>
</gene>
<keyword evidence="3" id="KW-1185">Reference proteome</keyword>
<dbReference type="RefSeq" id="WP_092477344.1">
    <property type="nucleotide sequence ID" value="NZ_FOHN01000006.1"/>
</dbReference>
<keyword evidence="1" id="KW-1133">Transmembrane helix</keyword>
<proteinExistence type="predicted"/>
<dbReference type="AlphaFoldDB" id="A0A1I0B6E0"/>
<evidence type="ECO:0000256" key="1">
    <source>
        <dbReference type="SAM" id="Phobius"/>
    </source>
</evidence>
<evidence type="ECO:0000313" key="2">
    <source>
        <dbReference type="EMBL" id="SET01598.1"/>
    </source>
</evidence>
<protein>
    <submittedName>
        <fullName evidence="2">Uncharacterized protein</fullName>
    </submittedName>
</protein>
<keyword evidence="1" id="KW-0812">Transmembrane</keyword>